<evidence type="ECO:0000256" key="9">
    <source>
        <dbReference type="PIRSR" id="PIRSR600823-1"/>
    </source>
</evidence>
<dbReference type="GO" id="GO:0006979">
    <property type="term" value="P:response to oxidative stress"/>
    <property type="evidence" value="ECO:0007669"/>
    <property type="project" value="InterPro"/>
</dbReference>
<keyword evidence="12" id="KW-0732">Signal</keyword>
<dbReference type="PANTHER" id="PTHR31517">
    <property type="match status" value="1"/>
</dbReference>
<dbReference type="Proteomes" id="UP000233551">
    <property type="component" value="Unassembled WGS sequence"/>
</dbReference>
<comment type="cofactor">
    <cofactor evidence="10">
        <name>Ca(2+)</name>
        <dbReference type="ChEBI" id="CHEBI:29108"/>
    </cofactor>
    <text evidence="10">Binds 2 calcium ions per subunit.</text>
</comment>
<comment type="cofactor">
    <cofactor evidence="2">
        <name>heme b</name>
        <dbReference type="ChEBI" id="CHEBI:60344"/>
    </cofactor>
</comment>
<evidence type="ECO:0000256" key="3">
    <source>
        <dbReference type="ARBA" id="ARBA00012313"/>
    </source>
</evidence>
<keyword evidence="5" id="KW-0349">Heme</keyword>
<feature type="active site" description="Proton acceptor" evidence="9">
    <location>
        <position position="66"/>
    </location>
</feature>
<gene>
    <name evidence="14" type="ORF">CRG98_045374</name>
</gene>
<evidence type="ECO:0000256" key="10">
    <source>
        <dbReference type="PIRSR" id="PIRSR600823-3"/>
    </source>
</evidence>
<organism evidence="14 15">
    <name type="scientific">Punica granatum</name>
    <name type="common">Pomegranate</name>
    <dbReference type="NCBI Taxonomy" id="22663"/>
    <lineage>
        <taxon>Eukaryota</taxon>
        <taxon>Viridiplantae</taxon>
        <taxon>Streptophyta</taxon>
        <taxon>Embryophyta</taxon>
        <taxon>Tracheophyta</taxon>
        <taxon>Spermatophyta</taxon>
        <taxon>Magnoliopsida</taxon>
        <taxon>eudicotyledons</taxon>
        <taxon>Gunneridae</taxon>
        <taxon>Pentapetalae</taxon>
        <taxon>rosids</taxon>
        <taxon>malvids</taxon>
        <taxon>Myrtales</taxon>
        <taxon>Lythraceae</taxon>
        <taxon>Punica</taxon>
    </lineage>
</organism>
<evidence type="ECO:0000313" key="14">
    <source>
        <dbReference type="EMBL" id="PKI34241.1"/>
    </source>
</evidence>
<comment type="catalytic activity">
    <reaction evidence="1">
        <text>2 a phenolic donor + H2O2 = 2 a phenolic radical donor + 2 H2O</text>
        <dbReference type="Rhea" id="RHEA:56136"/>
        <dbReference type="ChEBI" id="CHEBI:15377"/>
        <dbReference type="ChEBI" id="CHEBI:16240"/>
        <dbReference type="ChEBI" id="CHEBI:139520"/>
        <dbReference type="ChEBI" id="CHEBI:139521"/>
        <dbReference type="EC" id="1.11.1.7"/>
    </reaction>
</comment>
<comment type="caution">
    <text evidence="14">The sequence shown here is derived from an EMBL/GenBank/DDBJ whole genome shotgun (WGS) entry which is preliminary data.</text>
</comment>
<evidence type="ECO:0000256" key="7">
    <source>
        <dbReference type="ARBA" id="ARBA00023002"/>
    </source>
</evidence>
<dbReference type="InterPro" id="IPR000823">
    <property type="entry name" value="Peroxidase_pln"/>
</dbReference>
<keyword evidence="15" id="KW-1185">Reference proteome</keyword>
<dbReference type="Gene3D" id="1.10.520.10">
    <property type="match status" value="1"/>
</dbReference>
<dbReference type="EC" id="1.11.1.7" evidence="3"/>
<feature type="domain" description="Plant heme peroxidase family profile" evidence="13">
    <location>
        <begin position="25"/>
        <end position="112"/>
    </location>
</feature>
<accession>A0A2I0HR92</accession>
<dbReference type="PANTHER" id="PTHR31517:SF48">
    <property type="entry name" value="PEROXIDASE 16-RELATED"/>
    <property type="match status" value="1"/>
</dbReference>
<dbReference type="PROSITE" id="PS50873">
    <property type="entry name" value="PEROXIDASE_4"/>
    <property type="match status" value="1"/>
</dbReference>
<evidence type="ECO:0000256" key="5">
    <source>
        <dbReference type="ARBA" id="ARBA00022617"/>
    </source>
</evidence>
<evidence type="ECO:0000256" key="12">
    <source>
        <dbReference type="SAM" id="SignalP"/>
    </source>
</evidence>
<feature type="binding site" evidence="10">
    <location>
        <position position="67"/>
    </location>
    <ligand>
        <name>Ca(2+)</name>
        <dbReference type="ChEBI" id="CHEBI:29108"/>
        <label>1</label>
    </ligand>
</feature>
<reference evidence="14 15" key="1">
    <citation type="submission" date="2017-11" db="EMBL/GenBank/DDBJ databases">
        <title>De-novo sequencing of pomegranate (Punica granatum L.) genome.</title>
        <authorList>
            <person name="Akparov Z."/>
            <person name="Amiraslanov A."/>
            <person name="Hajiyeva S."/>
            <person name="Abbasov M."/>
            <person name="Kaur K."/>
            <person name="Hamwieh A."/>
            <person name="Solovyev V."/>
            <person name="Salamov A."/>
            <person name="Braich B."/>
            <person name="Kosarev P."/>
            <person name="Mahmoud A."/>
            <person name="Hajiyev E."/>
            <person name="Babayeva S."/>
            <person name="Izzatullayeva V."/>
            <person name="Mammadov A."/>
            <person name="Mammadov A."/>
            <person name="Sharifova S."/>
            <person name="Ojaghi J."/>
            <person name="Eynullazada K."/>
            <person name="Bayramov B."/>
            <person name="Abdulazimova A."/>
            <person name="Shahmuradov I."/>
        </authorList>
    </citation>
    <scope>NUCLEOTIDE SEQUENCE [LARGE SCALE GENOMIC DNA]</scope>
    <source>
        <strain evidence="15">cv. AG2017</strain>
        <tissue evidence="14">Leaf</tissue>
    </source>
</reference>
<dbReference type="GO" id="GO:0140825">
    <property type="term" value="F:lactoperoxidase activity"/>
    <property type="evidence" value="ECO:0007669"/>
    <property type="project" value="UniProtKB-EC"/>
</dbReference>
<dbReference type="GO" id="GO:0046872">
    <property type="term" value="F:metal ion binding"/>
    <property type="evidence" value="ECO:0007669"/>
    <property type="project" value="UniProtKB-KW"/>
</dbReference>
<feature type="chain" id="PRO_5014180630" description="peroxidase" evidence="12">
    <location>
        <begin position="24"/>
        <end position="112"/>
    </location>
</feature>
<dbReference type="InterPro" id="IPR010255">
    <property type="entry name" value="Haem_peroxidase_sf"/>
</dbReference>
<evidence type="ECO:0000256" key="6">
    <source>
        <dbReference type="ARBA" id="ARBA00022723"/>
    </source>
</evidence>
<feature type="binding site" evidence="10">
    <location>
        <position position="70"/>
    </location>
    <ligand>
        <name>Ca(2+)</name>
        <dbReference type="ChEBI" id="CHEBI:29108"/>
        <label>1</label>
    </ligand>
</feature>
<sequence>MQTFRAPSFILAVSMLLMAAASARQLRADFNNNTCLNAEHLVRSAVTRKFQLTDITAPATLRHSFHDCFVRIMEIELWIVRPNKNCSYVSHKGIGHGVEEKENVNSKHRNSV</sequence>
<keyword evidence="7" id="KW-0560">Oxidoreductase</keyword>
<proteinExistence type="predicted"/>
<evidence type="ECO:0000313" key="15">
    <source>
        <dbReference type="Proteomes" id="UP000233551"/>
    </source>
</evidence>
<evidence type="ECO:0000256" key="2">
    <source>
        <dbReference type="ARBA" id="ARBA00001970"/>
    </source>
</evidence>
<evidence type="ECO:0000256" key="8">
    <source>
        <dbReference type="ARBA" id="ARBA00023004"/>
    </source>
</evidence>
<protein>
    <recommendedName>
        <fullName evidence="3">peroxidase</fullName>
        <ecNumber evidence="3">1.11.1.7</ecNumber>
    </recommendedName>
</protein>
<keyword evidence="10" id="KW-0106">Calcium</keyword>
<dbReference type="InterPro" id="IPR002016">
    <property type="entry name" value="Haem_peroxidase"/>
</dbReference>
<keyword evidence="4" id="KW-0575">Peroxidase</keyword>
<evidence type="ECO:0000259" key="13">
    <source>
        <dbReference type="PROSITE" id="PS50873"/>
    </source>
</evidence>
<evidence type="ECO:0000256" key="11">
    <source>
        <dbReference type="PIRSR" id="PIRSR600823-4"/>
    </source>
</evidence>
<dbReference type="GO" id="GO:0020037">
    <property type="term" value="F:heme binding"/>
    <property type="evidence" value="ECO:0007669"/>
    <property type="project" value="InterPro"/>
</dbReference>
<feature type="signal peptide" evidence="12">
    <location>
        <begin position="1"/>
        <end position="23"/>
    </location>
</feature>
<dbReference type="SUPFAM" id="SSF48113">
    <property type="entry name" value="Heme-dependent peroxidases"/>
    <property type="match status" value="1"/>
</dbReference>
<dbReference type="AlphaFoldDB" id="A0A2I0HR92"/>
<keyword evidence="6 10" id="KW-0479">Metal-binding</keyword>
<keyword evidence="8" id="KW-0408">Iron</keyword>
<dbReference type="STRING" id="22663.A0A2I0HR92"/>
<feature type="site" description="Transition state stabilizer" evidence="11">
    <location>
        <position position="62"/>
    </location>
</feature>
<name>A0A2I0HR92_PUNGR</name>
<evidence type="ECO:0000256" key="4">
    <source>
        <dbReference type="ARBA" id="ARBA00022559"/>
    </source>
</evidence>
<dbReference type="EMBL" id="PGOL01006029">
    <property type="protein sequence ID" value="PKI34241.1"/>
    <property type="molecule type" value="Genomic_DNA"/>
</dbReference>
<evidence type="ECO:0000256" key="1">
    <source>
        <dbReference type="ARBA" id="ARBA00000189"/>
    </source>
</evidence>